<keyword evidence="1" id="KW-0175">Coiled coil</keyword>
<evidence type="ECO:0000256" key="1">
    <source>
        <dbReference type="SAM" id="Coils"/>
    </source>
</evidence>
<dbReference type="RefSeq" id="WP_014242724.1">
    <property type="nucleotide sequence ID" value="NC_016619.1"/>
</dbReference>
<dbReference type="InterPro" id="IPR038734">
    <property type="entry name" value="YhaN_AAA"/>
</dbReference>
<dbReference type="Gene3D" id="3.40.50.300">
    <property type="entry name" value="P-loop containing nucleotide triphosphate hydrolases"/>
    <property type="match status" value="2"/>
</dbReference>
<evidence type="ECO:0000313" key="4">
    <source>
        <dbReference type="Proteomes" id="UP000007319"/>
    </source>
</evidence>
<evidence type="ECO:0000259" key="2">
    <source>
        <dbReference type="Pfam" id="PF13514"/>
    </source>
</evidence>
<geneLocation type="plasmid" evidence="3 4">
    <name>AZOBR_p5</name>
</geneLocation>
<dbReference type="InterPro" id="IPR027417">
    <property type="entry name" value="P-loop_NTPase"/>
</dbReference>
<sequence>MRFAELHLERYGHFEDRRLPFRAGTPDFHMVYGANEAGKSTTLSAVSDLLFGFPQRSPFNFRFDYALLRIGAVLEKDGQRLACRRRKTRDHSLVDAADQPLDEGRLSALLHGLNRETFGAGFSLNQEGLRRGGEAMVQATDDLGQALFAAGSGLTDIAKVQEALDRELDAIWGRRASDRRSFMVAAKQLDTSLRVVRDSQLKPREWSDAQAKVEACERTLHDLQQKQNAVIAERNAVERLRRIDAAMRSRAALLAAIAEQGPVIVFSSAEDKTAQDALAVLAKATDAHDAAERHRNDVADRLTPLQPDPITELGERIEALVEERGSITKGLADQARLDIEQRGMKQRAAVLRTELALPGDLPSGLEIRKLRDIAARHAGLVAGLRTRDAELEDRRTRAQALREELADAVVADGLPGLRAAIALARGLGEDIDDRCADAQAMAERMEADARAALAALRPWQGDADGLAALREIDDGEIQAASDADLKLATRLETARAEVRRLANEIAQLDAQRTALAQTGQAVSADEVRQARDARDELWQTIDAHLRGGGPARPADVHGDVFGDRFTSAVQAADVIADRRYETAEASARLTGLDQTRTLLDVQRRQAEQAVREMEDGIAAARRAWEERLQAQGLPLLSPLPLRGWCAQRRAALDLHRNAADARRQAARILERMAEAVGALAKALTAAPDTDRLSLTLAAAERERMEGEALEQAFREKTTKLAGLEEEIARQERLEIQDRRALQAAIEEWNGLSARLHIAADIAGIDHWLELAEELRGTLDGIAAHDRRIQGIVRDRAAFEAAVTALAADARVAAQAEAAADPARTLESLRERLAKARSVARDIDTLRAEWKKHQADMDRAATERAIALNRLEPFLARAGIGEAAHLPPHLERSRAHQERLAQRAEAERRIVADGDHLPLADLVAAWEACDPDSVASRAVTLGQDLDTLNREVAAAANALGEARKAFEALDQSSRAAVDAAADAEAAKADMKAEAEVYVLKRAQWFLLRWAMDQYRDRRQAPLLTRASALFRTLTLGRFVDFRIDYEPVTPRLLGLREDRQTLVPIEGMSEGTRDQLFLALRLAAVDQSIAAGVRVPFIADDLFVNFDDDRAEAGLTVLADLAASTQVLFFTHHAHLRSMGQALAGLSRLDL</sequence>
<dbReference type="Pfam" id="PF13514">
    <property type="entry name" value="AAA_27"/>
    <property type="match status" value="1"/>
</dbReference>
<dbReference type="KEGG" id="abs:AZOBR_p50159"/>
<dbReference type="PANTHER" id="PTHR41259">
    <property type="entry name" value="DOUBLE-STRAND BREAK REPAIR RAD50 ATPASE, PUTATIVE-RELATED"/>
    <property type="match status" value="1"/>
</dbReference>
<dbReference type="EMBL" id="HE577332">
    <property type="protein sequence ID" value="CCD03929.1"/>
    <property type="molecule type" value="Genomic_DNA"/>
</dbReference>
<feature type="coiled-coil region" evidence="1">
    <location>
        <begin position="592"/>
        <end position="623"/>
    </location>
</feature>
<proteinExistence type="predicted"/>
<keyword evidence="3" id="KW-0614">Plasmid</keyword>
<feature type="domain" description="YhaN AAA" evidence="2">
    <location>
        <begin position="1"/>
        <end position="206"/>
    </location>
</feature>
<gene>
    <name evidence="3" type="ORF">AZOBR_p50159</name>
</gene>
<dbReference type="PANTHER" id="PTHR41259:SF1">
    <property type="entry name" value="DOUBLE-STRAND BREAK REPAIR RAD50 ATPASE, PUTATIVE-RELATED"/>
    <property type="match status" value="1"/>
</dbReference>
<keyword evidence="4" id="KW-1185">Reference proteome</keyword>
<accession>A0A9P1NS92</accession>
<dbReference type="AlphaFoldDB" id="A0A9P1NS92"/>
<name>A0A9P1NS92_9PROT</name>
<dbReference type="Proteomes" id="UP000007319">
    <property type="component" value="Plasmid AZOBR_p5"/>
</dbReference>
<feature type="coiled-coil region" evidence="1">
    <location>
        <begin position="706"/>
        <end position="733"/>
    </location>
</feature>
<organism evidence="3 4">
    <name type="scientific">Azospirillum baldaniorum</name>
    <dbReference type="NCBI Taxonomy" id="1064539"/>
    <lineage>
        <taxon>Bacteria</taxon>
        <taxon>Pseudomonadati</taxon>
        <taxon>Pseudomonadota</taxon>
        <taxon>Alphaproteobacteria</taxon>
        <taxon>Rhodospirillales</taxon>
        <taxon>Azospirillaceae</taxon>
        <taxon>Azospirillum</taxon>
    </lineage>
</organism>
<feature type="coiled-coil region" evidence="1">
    <location>
        <begin position="491"/>
        <end position="518"/>
    </location>
</feature>
<dbReference type="SUPFAM" id="SSF52540">
    <property type="entry name" value="P-loop containing nucleoside triphosphate hydrolases"/>
    <property type="match status" value="1"/>
</dbReference>
<evidence type="ECO:0000313" key="3">
    <source>
        <dbReference type="EMBL" id="CCD03929.1"/>
    </source>
</evidence>
<reference evidence="3 4" key="1">
    <citation type="journal article" date="2011" name="PLoS Genet.">
        <title>Azospirillum genomes reveal transition of bacteria from aquatic to terrestrial environments.</title>
        <authorList>
            <person name="Wisniewski-Dye F."/>
            <person name="Borziak K."/>
            <person name="Khalsa-Moyers G."/>
            <person name="Alexandre G."/>
            <person name="Sukharnikov L.O."/>
            <person name="Wuichet K."/>
            <person name="Hurst G.B."/>
            <person name="McDonald W.H."/>
            <person name="Robertson J.S."/>
            <person name="Barbe V."/>
            <person name="Calteau A."/>
            <person name="Rouy Z."/>
            <person name="Mangenot S."/>
            <person name="Prigent-Combaret C."/>
            <person name="Normand P."/>
            <person name="Boyer M."/>
            <person name="Siguier P."/>
            <person name="Dessaux Y."/>
            <person name="Elmerich C."/>
            <person name="Condemine G."/>
            <person name="Krishnen G."/>
            <person name="Kennedy I."/>
            <person name="Paterson A.H."/>
            <person name="Gonzalez V."/>
            <person name="Mavingui P."/>
            <person name="Zhulin I.B."/>
        </authorList>
    </citation>
    <scope>NUCLEOTIDE SEQUENCE [LARGE SCALE GENOMIC DNA]</scope>
    <source>
        <strain evidence="3 4">Sp245</strain>
    </source>
</reference>
<protein>
    <recommendedName>
        <fullName evidence="2">YhaN AAA domain-containing protein</fullName>
    </recommendedName>
</protein>